<dbReference type="InterPro" id="IPR001995">
    <property type="entry name" value="Peptidase_A2_cat"/>
</dbReference>
<dbReference type="Gene3D" id="2.40.70.10">
    <property type="entry name" value="Acid Proteases"/>
    <property type="match status" value="1"/>
</dbReference>
<accession>A0A016WRR2</accession>
<dbReference type="Pfam" id="PF13650">
    <property type="entry name" value="Asp_protease_2"/>
    <property type="match status" value="1"/>
</dbReference>
<feature type="compositionally biased region" description="Low complexity" evidence="2">
    <location>
        <begin position="272"/>
        <end position="282"/>
    </location>
</feature>
<keyword evidence="1" id="KW-0378">Hydrolase</keyword>
<feature type="region of interest" description="Disordered" evidence="2">
    <location>
        <begin position="236"/>
        <end position="307"/>
    </location>
</feature>
<evidence type="ECO:0000313" key="4">
    <source>
        <dbReference type="EMBL" id="EYC41957.1"/>
    </source>
</evidence>
<sequence>MTAEGCIWNAKKKEYEKILFFFDSGAQRTLVDEELVEQFGLQKHMTKRCSISGIGGRVDTFESHVVPLRIGTAFGEVIEITVQTGPAVSKGFLSVRLEQDDIAFLKANDIPLTNRKLHGEHQIPRVLVGLDYYHDLVIHEGTRTPSGLHIAKTVFGHTVYGRGLSSASQAKSVSYNLTAICDEAEYQARQKNCKLAGPRELQRGTHLSNYPGEIFHAYGFTISSLPSKGAATAVPKEHSVAVRRLQSPQPQPSAVNSRRRRPALHVEPPSTPSVSRSPPTSAARRRPPRHQAVLRNRPRQDVNPRRTITTRKKVKTSDINYDYSCRPPEPPRTRSYVLSHRRLLTCSLSICNKTSTEPPSLPRTIRTNQGPRVSVRRTFIVRRSPIRSDKK</sequence>
<comment type="caution">
    <text evidence="4">The sequence shown here is derived from an EMBL/GenBank/DDBJ whole genome shotgun (WGS) entry which is preliminary data.</text>
</comment>
<evidence type="ECO:0000256" key="2">
    <source>
        <dbReference type="SAM" id="MobiDB-lite"/>
    </source>
</evidence>
<evidence type="ECO:0000313" key="5">
    <source>
        <dbReference type="Proteomes" id="UP000024635"/>
    </source>
</evidence>
<feature type="domain" description="Peptidase A2" evidence="3">
    <location>
        <begin position="18"/>
        <end position="102"/>
    </location>
</feature>
<gene>
    <name evidence="4" type="primary">Acey_s0550.g3314</name>
    <name evidence="4" type="ORF">Y032_0550g3314</name>
</gene>
<dbReference type="Proteomes" id="UP000024635">
    <property type="component" value="Unassembled WGS sequence"/>
</dbReference>
<dbReference type="GO" id="GO:0006508">
    <property type="term" value="P:proteolysis"/>
    <property type="evidence" value="ECO:0007669"/>
    <property type="project" value="InterPro"/>
</dbReference>
<dbReference type="PROSITE" id="PS50175">
    <property type="entry name" value="ASP_PROT_RETROV"/>
    <property type="match status" value="1"/>
</dbReference>
<dbReference type="InterPro" id="IPR021109">
    <property type="entry name" value="Peptidase_aspartic_dom_sf"/>
</dbReference>
<dbReference type="SUPFAM" id="SSF50630">
    <property type="entry name" value="Acid proteases"/>
    <property type="match status" value="1"/>
</dbReference>
<evidence type="ECO:0000256" key="1">
    <source>
        <dbReference type="ARBA" id="ARBA00022801"/>
    </source>
</evidence>
<organism evidence="4 5">
    <name type="scientific">Ancylostoma ceylanicum</name>
    <dbReference type="NCBI Taxonomy" id="53326"/>
    <lineage>
        <taxon>Eukaryota</taxon>
        <taxon>Metazoa</taxon>
        <taxon>Ecdysozoa</taxon>
        <taxon>Nematoda</taxon>
        <taxon>Chromadorea</taxon>
        <taxon>Rhabditida</taxon>
        <taxon>Rhabditina</taxon>
        <taxon>Rhabditomorpha</taxon>
        <taxon>Strongyloidea</taxon>
        <taxon>Ancylostomatidae</taxon>
        <taxon>Ancylostomatinae</taxon>
        <taxon>Ancylostoma</taxon>
    </lineage>
</organism>
<proteinExistence type="predicted"/>
<dbReference type="EMBL" id="JARK01000150">
    <property type="protein sequence ID" value="EYC41957.1"/>
    <property type="molecule type" value="Genomic_DNA"/>
</dbReference>
<keyword evidence="5" id="KW-1185">Reference proteome</keyword>
<reference evidence="5" key="1">
    <citation type="journal article" date="2015" name="Nat. Genet.">
        <title>The genome and transcriptome of the zoonotic hookworm Ancylostoma ceylanicum identify infection-specific gene families.</title>
        <authorList>
            <person name="Schwarz E.M."/>
            <person name="Hu Y."/>
            <person name="Antoshechkin I."/>
            <person name="Miller M.M."/>
            <person name="Sternberg P.W."/>
            <person name="Aroian R.V."/>
        </authorList>
    </citation>
    <scope>NUCLEOTIDE SEQUENCE</scope>
    <source>
        <strain evidence="5">HY135</strain>
    </source>
</reference>
<dbReference type="GO" id="GO:0004190">
    <property type="term" value="F:aspartic-type endopeptidase activity"/>
    <property type="evidence" value="ECO:0007669"/>
    <property type="project" value="InterPro"/>
</dbReference>
<evidence type="ECO:0000259" key="3">
    <source>
        <dbReference type="PROSITE" id="PS50175"/>
    </source>
</evidence>
<name>A0A016WRR2_9BILA</name>
<feature type="compositionally biased region" description="Polar residues" evidence="2">
    <location>
        <begin position="246"/>
        <end position="256"/>
    </location>
</feature>
<dbReference type="AlphaFoldDB" id="A0A016WRR2"/>
<protein>
    <recommendedName>
        <fullName evidence="3">Peptidase A2 domain-containing protein</fullName>
    </recommendedName>
</protein>